<name>A0A0M1VTP7_FUSVC</name>
<dbReference type="EMBL" id="ACDE02000019">
    <property type="protein sequence ID" value="EEO40009.1"/>
    <property type="molecule type" value="Genomic_DNA"/>
</dbReference>
<reference evidence="1 2" key="1">
    <citation type="submission" date="2011-10" db="EMBL/GenBank/DDBJ databases">
        <title>The Genome Sequence of Fusobacterium sp. 4_1_13.</title>
        <authorList>
            <consortium name="The Broad Institute Genome Sequencing Platform"/>
            <person name="Earl A."/>
            <person name="Ward D."/>
            <person name="Feldgarden M."/>
            <person name="Gevers D."/>
            <person name="Strauss J."/>
            <person name="Ambrose C."/>
            <person name="Allen-Vercoe E."/>
            <person name="Young S.K."/>
            <person name="Zeng Q."/>
            <person name="Gargeya S."/>
            <person name="Fitzgerald M."/>
            <person name="Haas B."/>
            <person name="Abouelleil A."/>
            <person name="Alvarado L."/>
            <person name="Arachchi H.M."/>
            <person name="Berlin A."/>
            <person name="Brown A."/>
            <person name="Chapman S.B."/>
            <person name="Chen Z."/>
            <person name="Dunbar C."/>
            <person name="Freedman E."/>
            <person name="Gearin G."/>
            <person name="Goldberg J."/>
            <person name="Griggs A."/>
            <person name="Gujja S."/>
            <person name="Heiman D."/>
            <person name="Howarth C."/>
            <person name="Larson L."/>
            <person name="Lui A."/>
            <person name="MacDonald P.J."/>
            <person name="Montmayeur A."/>
            <person name="Murphy C."/>
            <person name="Neiman D."/>
            <person name="Pearson M."/>
            <person name="Priest M."/>
            <person name="Roberts A."/>
            <person name="Saif S."/>
            <person name="Shea T."/>
            <person name="Shenoy N."/>
            <person name="Sisk P."/>
            <person name="Stolte C."/>
            <person name="Sykes S."/>
            <person name="Wortman J."/>
            <person name="Nusbaum C."/>
            <person name="Birren B."/>
        </authorList>
    </citation>
    <scope>NUCLEOTIDE SEQUENCE [LARGE SCALE GENOMIC DNA]</scope>
    <source>
        <strain evidence="1 2">4_1_13</strain>
    </source>
</reference>
<dbReference type="Proteomes" id="UP000004925">
    <property type="component" value="Unassembled WGS sequence"/>
</dbReference>
<gene>
    <name evidence="1" type="ORF">FSCG_00722</name>
</gene>
<comment type="caution">
    <text evidence="1">The sequence shown here is derived from an EMBL/GenBank/DDBJ whole genome shotgun (WGS) entry which is preliminary data.</text>
</comment>
<evidence type="ECO:0000313" key="2">
    <source>
        <dbReference type="Proteomes" id="UP000004925"/>
    </source>
</evidence>
<organism evidence="1 2">
    <name type="scientific">Fusobacterium vincentii 4_1_13</name>
    <dbReference type="NCBI Taxonomy" id="469606"/>
    <lineage>
        <taxon>Bacteria</taxon>
        <taxon>Fusobacteriati</taxon>
        <taxon>Fusobacteriota</taxon>
        <taxon>Fusobacteriia</taxon>
        <taxon>Fusobacteriales</taxon>
        <taxon>Fusobacteriaceae</taxon>
        <taxon>Fusobacterium</taxon>
    </lineage>
</organism>
<dbReference type="HOGENOM" id="CLU_1967352_0_0_0"/>
<accession>A0A0M1VTP7</accession>
<dbReference type="RefSeq" id="WP_005899116.1">
    <property type="nucleotide sequence ID" value="NZ_KQ235737.1"/>
</dbReference>
<evidence type="ECO:0000313" key="1">
    <source>
        <dbReference type="EMBL" id="EEO40009.1"/>
    </source>
</evidence>
<proteinExistence type="predicted"/>
<protein>
    <submittedName>
        <fullName evidence="1">Uncharacterized protein</fullName>
    </submittedName>
</protein>
<dbReference type="AlphaFoldDB" id="A0A0M1VTP7"/>
<sequence length="126" mass="14922">MLRGKIYSYTDKKTYSVGFIDYRNKKITAISNQQKKEFSFKEVEWLEATGYTAGTSMIYRQDFILAVQNDEVLSGIVIKKFGAWHLYNKKRELSKSLRTLKESGYTFVNLKNYKTYFKNKLEKIKK</sequence>